<protein>
    <submittedName>
        <fullName evidence="2">Uncharacterized protein</fullName>
    </submittedName>
</protein>
<keyword evidence="3" id="KW-1185">Reference proteome</keyword>
<dbReference type="EMBL" id="CP002686">
    <property type="protein sequence ID" value="AEE73936.1"/>
    <property type="molecule type" value="Genomic_DNA"/>
</dbReference>
<evidence type="ECO:0000313" key="1">
    <source>
        <dbReference type="Araport" id="AT3G03370"/>
    </source>
</evidence>
<dbReference type="ExpressionAtlas" id="F4J131">
    <property type="expression patterns" value="baseline and differential"/>
</dbReference>
<accession>F4J131</accession>
<sequence>MVDEDHLEDFVCYTEPLDDNIEVLVPDDDHGLYAIDILDPSWKVANEDISGLGDLVSVLSKLSRGARVPLEYMSHTDRHRKKLRTLMDSTYKFVVAQLHTFSSLSLDSFCGISPERLLCERSTFSRFPKLCGINPEMSLYERPCFEFFQFTAKLCITIVKLYMKRKSEDELTRDSFMPVSQEMKGEIHQDCSQRDPRP</sequence>
<dbReference type="Araport" id="AT3G03370"/>
<reference evidence="2 3" key="1">
    <citation type="journal article" date="2000" name="Nature">
        <title>Sequence and analysis of chromosome 3 of the plant Arabidopsis thaliana.</title>
        <authorList>
            <consortium name="European Union Chromosome 3 Arabidopsis Sequencing Consortium"/>
            <consortium name="Institute for Genomic Research"/>
            <consortium name="Kazusa DNA Research Institute"/>
            <person name="Salanoubat M."/>
            <person name="Lemcke K."/>
            <person name="Rieger M."/>
            <person name="Ansorge W."/>
            <person name="Unseld M."/>
            <person name="Fartmann B."/>
            <person name="Valle G."/>
            <person name="Blocker H."/>
            <person name="Perez-Alonso M."/>
            <person name="Obermaier B."/>
            <person name="Delseny M."/>
            <person name="Boutry M."/>
            <person name="Grivell L.A."/>
            <person name="Mache R."/>
            <person name="Puigdomenech P."/>
            <person name="De Simone V."/>
            <person name="Choisne N."/>
            <person name="Artiguenave F."/>
            <person name="Robert C."/>
            <person name="Brottier P."/>
            <person name="Wincker P."/>
            <person name="Cattolico L."/>
            <person name="Weissenbach J."/>
            <person name="Saurin W."/>
            <person name="Quetier F."/>
            <person name="Schafer M."/>
            <person name="Muller-Auer S."/>
            <person name="Gabel C."/>
            <person name="Fuchs M."/>
            <person name="Benes V."/>
            <person name="Wurmbach E."/>
            <person name="Drzonek H."/>
            <person name="Erfle H."/>
            <person name="Jordan N."/>
            <person name="Bangert S."/>
            <person name="Wiedelmann R."/>
            <person name="Kranz H."/>
            <person name="Voss H."/>
            <person name="Holland R."/>
            <person name="Brandt P."/>
            <person name="Nyakatura G."/>
            <person name="Vezzi A."/>
            <person name="D'Angelo M."/>
            <person name="Pallavicini A."/>
            <person name="Toppo S."/>
            <person name="Simionati B."/>
            <person name="Conrad A."/>
            <person name="Hornischer K."/>
            <person name="Kauer G."/>
            <person name="Lohnert T.H."/>
            <person name="Nordsiek G."/>
            <person name="Reichelt J."/>
            <person name="Scharfe M."/>
            <person name="Schon O."/>
            <person name="Bargues M."/>
            <person name="Terol J."/>
            <person name="Climent J."/>
            <person name="Navarro P."/>
            <person name="Collado C."/>
            <person name="Perez-Perez A."/>
            <person name="Ottenwalder B."/>
            <person name="Duchemin D."/>
            <person name="Cooke R."/>
            <person name="Laudie M."/>
            <person name="Berger-Llauro C."/>
            <person name="Purnelle B."/>
            <person name="Masuy D."/>
            <person name="de Haan M."/>
            <person name="Maarse A.C."/>
            <person name="Alcaraz J.P."/>
            <person name="Cottet A."/>
            <person name="Casacuberta E."/>
            <person name="Monfort A."/>
            <person name="Argiriou A."/>
            <person name="flores M."/>
            <person name="Liguori R."/>
            <person name="Vitale D."/>
            <person name="Mannhaupt G."/>
            <person name="Haase D."/>
            <person name="Schoof H."/>
            <person name="Rudd S."/>
            <person name="Zaccaria P."/>
            <person name="Mewes H.W."/>
            <person name="Mayer K.F."/>
            <person name="Kaul S."/>
            <person name="Town C.D."/>
            <person name="Koo H.L."/>
            <person name="Tallon L.J."/>
            <person name="Jenkins J."/>
            <person name="Rooney T."/>
            <person name="Rizzo M."/>
            <person name="Walts A."/>
            <person name="Utterback T."/>
            <person name="Fujii C.Y."/>
            <person name="Shea T.P."/>
            <person name="Creasy T.H."/>
            <person name="Haas B."/>
            <person name="Maiti R."/>
            <person name="Wu D."/>
            <person name="Peterson J."/>
            <person name="Van Aken S."/>
            <person name="Pai G."/>
            <person name="Militscher J."/>
            <person name="Sellers P."/>
            <person name="Gill J.E."/>
            <person name="Feldblyum T.V."/>
            <person name="Preuss D."/>
            <person name="Lin X."/>
            <person name="Nierman W.C."/>
            <person name="Salzberg S.L."/>
            <person name="White O."/>
            <person name="Venter J.C."/>
            <person name="Fraser C.M."/>
            <person name="Kaneko T."/>
            <person name="Nakamura Y."/>
            <person name="Sato S."/>
            <person name="Kato T."/>
            <person name="Asamizu E."/>
            <person name="Sasamoto S."/>
            <person name="Kimura T."/>
            <person name="Idesawa K."/>
            <person name="Kawashima K."/>
            <person name="Kishida Y."/>
            <person name="Kiyokawa C."/>
            <person name="Kohara M."/>
            <person name="Matsumoto M."/>
            <person name="Matsuno A."/>
            <person name="Muraki A."/>
            <person name="Nakayama S."/>
            <person name="Nakazaki N."/>
            <person name="Shinpo S."/>
            <person name="Takeuchi C."/>
            <person name="Wada T."/>
            <person name="Watanabe A."/>
            <person name="Yamada M."/>
            <person name="Yasuda M."/>
            <person name="Tabata S."/>
        </authorList>
    </citation>
    <scope>NUCLEOTIDE SEQUENCE [LARGE SCALE GENOMIC DNA]</scope>
    <source>
        <strain evidence="3">cv. Columbia</strain>
    </source>
</reference>
<dbReference type="InParanoid" id="F4J131"/>
<dbReference type="AlphaFoldDB" id="F4J131"/>
<evidence type="ECO:0000313" key="3">
    <source>
        <dbReference type="Proteomes" id="UP000006548"/>
    </source>
</evidence>
<dbReference type="STRING" id="3702.F4J131"/>
<dbReference type="FunCoup" id="F4J131">
    <property type="interactions" value="8"/>
</dbReference>
<dbReference type="GeneID" id="821271"/>
<proteinExistence type="predicted"/>
<organism evidence="2 3">
    <name type="scientific">Arabidopsis thaliana</name>
    <name type="common">Mouse-ear cress</name>
    <dbReference type="NCBI Taxonomy" id="3702"/>
    <lineage>
        <taxon>Eukaryota</taxon>
        <taxon>Viridiplantae</taxon>
        <taxon>Streptophyta</taxon>
        <taxon>Embryophyta</taxon>
        <taxon>Tracheophyta</taxon>
        <taxon>Spermatophyta</taxon>
        <taxon>Magnoliopsida</taxon>
        <taxon>eudicotyledons</taxon>
        <taxon>Gunneridae</taxon>
        <taxon>Pentapetalae</taxon>
        <taxon>rosids</taxon>
        <taxon>malvids</taxon>
        <taxon>Brassicales</taxon>
        <taxon>Brassicaceae</taxon>
        <taxon>Camelineae</taxon>
        <taxon>Arabidopsis</taxon>
    </lineage>
</organism>
<reference evidence="3" key="2">
    <citation type="journal article" date="2017" name="Plant J.">
        <title>Araport11: a complete reannotation of the Arabidopsis thaliana reference genome.</title>
        <authorList>
            <person name="Cheng C.Y."/>
            <person name="Krishnakumar V."/>
            <person name="Chan A.P."/>
            <person name="Thibaud-Nissen F."/>
            <person name="Schobel S."/>
            <person name="Town C.D."/>
        </authorList>
    </citation>
    <scope>GENOME REANNOTATION</scope>
    <source>
        <strain evidence="3">cv. Columbia</strain>
    </source>
</reference>
<name>F4J131_ARATH</name>
<gene>
    <name evidence="1 2" type="ordered locus">At3g03370</name>
    <name evidence="2" type="ORF">T21P5.21</name>
    <name evidence="2" type="ORF">T21P5_21</name>
</gene>
<dbReference type="Proteomes" id="UP000006548">
    <property type="component" value="Chromosome 3"/>
</dbReference>
<evidence type="ECO:0000313" key="2">
    <source>
        <dbReference type="EMBL" id="AEE73936.1"/>
    </source>
</evidence>
<dbReference type="TAIR" id="AT3G03370"/>